<evidence type="ECO:0000313" key="2">
    <source>
        <dbReference type="EMBL" id="ARN85105.1"/>
    </source>
</evidence>
<keyword evidence="1" id="KW-0472">Membrane</keyword>
<dbReference type="KEGG" id="naf:GQ61_07170"/>
<evidence type="ECO:0000256" key="1">
    <source>
        <dbReference type="SAM" id="Phobius"/>
    </source>
</evidence>
<dbReference type="RefSeq" id="WP_085784632.1">
    <property type="nucleotide sequence ID" value="NZ_CP008743.1"/>
</dbReference>
<keyword evidence="3" id="KW-1185">Reference proteome</keyword>
<protein>
    <submittedName>
        <fullName evidence="2">Uncharacterized protein</fullName>
    </submittedName>
</protein>
<accession>A0A1W6N5G1</accession>
<name>A0A1W6N5G1_9PROT</name>
<feature type="transmembrane region" description="Helical" evidence="1">
    <location>
        <begin position="133"/>
        <end position="149"/>
    </location>
</feature>
<dbReference type="EMBL" id="CP008743">
    <property type="protein sequence ID" value="ARN85105.1"/>
    <property type="molecule type" value="Genomic_DNA"/>
</dbReference>
<evidence type="ECO:0000313" key="3">
    <source>
        <dbReference type="Proteomes" id="UP000237351"/>
    </source>
</evidence>
<feature type="transmembrane region" description="Helical" evidence="1">
    <location>
        <begin position="111"/>
        <end position="128"/>
    </location>
</feature>
<keyword evidence="1" id="KW-1133">Transmembrane helix</keyword>
<gene>
    <name evidence="2" type="ORF">GQ61_07170</name>
</gene>
<dbReference type="AlphaFoldDB" id="A0A1W6N5G1"/>
<proteinExistence type="predicted"/>
<dbReference type="Proteomes" id="UP000237351">
    <property type="component" value="Chromosome"/>
</dbReference>
<feature type="transmembrane region" description="Helical" evidence="1">
    <location>
        <begin position="20"/>
        <end position="44"/>
    </location>
</feature>
<feature type="transmembrane region" description="Helical" evidence="1">
    <location>
        <begin position="78"/>
        <end position="99"/>
    </location>
</feature>
<reference evidence="2 3" key="1">
    <citation type="submission" date="2014-06" db="EMBL/GenBank/DDBJ databases">
        <title>The genome of the endonuclear symbiont Nucleicultrix amoebiphila.</title>
        <authorList>
            <person name="Schulz F."/>
            <person name="Horn M."/>
        </authorList>
    </citation>
    <scope>NUCLEOTIDE SEQUENCE [LARGE SCALE GENOMIC DNA]</scope>
    <source>
        <strain evidence="2 3">FS5</strain>
    </source>
</reference>
<sequence>MNQYKYINSFSEGVGKVLAIILGLLIGYFVNWIAGLGLASLFILKELFQFCRSPNGIPLNICKHVNYHEDKIKFSQRFLAGFLCIIAVVVLTGVMELVLDLFDEQTFELKFLTTIISVFPLTCLPYVLNKSYWFFPMSGVAFIIFYAGLMS</sequence>
<keyword evidence="1" id="KW-0812">Transmembrane</keyword>
<organism evidence="2 3">
    <name type="scientific">Candidatus Nucleicultrix amoebiphila FS5</name>
    <dbReference type="NCBI Taxonomy" id="1414854"/>
    <lineage>
        <taxon>Bacteria</taxon>
        <taxon>Pseudomonadati</taxon>
        <taxon>Pseudomonadota</taxon>
        <taxon>Alphaproteobacteria</taxon>
        <taxon>Holosporales</taxon>
        <taxon>Candidatus Nucleicultricaceae</taxon>
        <taxon>Candidatus Nucleicultrix</taxon>
    </lineage>
</organism>